<keyword evidence="4" id="KW-1185">Reference proteome</keyword>
<dbReference type="KEGG" id="ddr:Deide_17950"/>
<feature type="compositionally biased region" description="Basic and acidic residues" evidence="1">
    <location>
        <begin position="230"/>
        <end position="244"/>
    </location>
</feature>
<name>C1CX64_DEIDV</name>
<keyword evidence="2" id="KW-0812">Transmembrane</keyword>
<feature type="region of interest" description="Disordered" evidence="1">
    <location>
        <begin position="126"/>
        <end position="264"/>
    </location>
</feature>
<evidence type="ECO:0000256" key="1">
    <source>
        <dbReference type="SAM" id="MobiDB-lite"/>
    </source>
</evidence>
<dbReference type="STRING" id="546414.Deide_17950"/>
<evidence type="ECO:0000256" key="2">
    <source>
        <dbReference type="SAM" id="Phobius"/>
    </source>
</evidence>
<dbReference type="HOGENOM" id="CLU_737167_0_0_0"/>
<feature type="transmembrane region" description="Helical" evidence="2">
    <location>
        <begin position="331"/>
        <end position="356"/>
    </location>
</feature>
<dbReference type="EMBL" id="CP001114">
    <property type="protein sequence ID" value="ACO46781.1"/>
    <property type="molecule type" value="Genomic_DNA"/>
</dbReference>
<feature type="compositionally biased region" description="Basic and acidic residues" evidence="1">
    <location>
        <begin position="153"/>
        <end position="176"/>
    </location>
</feature>
<gene>
    <name evidence="3" type="ordered locus">Deide_17950</name>
</gene>
<reference evidence="3 4" key="1">
    <citation type="journal article" date="2009" name="PLoS Genet.">
        <title>Alliance of proteomics and genomics to unravel the specificities of Sahara bacterium Deinococcus deserti.</title>
        <authorList>
            <person name="de Groot A."/>
            <person name="Dulermo R."/>
            <person name="Ortet P."/>
            <person name="Blanchard L."/>
            <person name="Guerin P."/>
            <person name="Fernandez B."/>
            <person name="Vacherie B."/>
            <person name="Dossat C."/>
            <person name="Jolivet E."/>
            <person name="Siguier P."/>
            <person name="Chandler M."/>
            <person name="Barakat M."/>
            <person name="Dedieu A."/>
            <person name="Barbe V."/>
            <person name="Heulin T."/>
            <person name="Sommer S."/>
            <person name="Achouak W."/>
            <person name="Armengaud J."/>
        </authorList>
    </citation>
    <scope>NUCLEOTIDE SEQUENCE [LARGE SCALE GENOMIC DNA]</scope>
    <source>
        <strain evidence="4">DSM 17065 / CIP 109153 / LMG 22923 / VCD115</strain>
    </source>
</reference>
<protein>
    <submittedName>
        <fullName evidence="3">Uncharacterized protein</fullName>
    </submittedName>
</protein>
<evidence type="ECO:0000313" key="3">
    <source>
        <dbReference type="EMBL" id="ACO46781.1"/>
    </source>
</evidence>
<dbReference type="PaxDb" id="546414-Deide_17950"/>
<feature type="transmembrane region" description="Helical" evidence="2">
    <location>
        <begin position="306"/>
        <end position="325"/>
    </location>
</feature>
<dbReference type="AlphaFoldDB" id="C1CX64"/>
<feature type="compositionally biased region" description="Low complexity" evidence="1">
    <location>
        <begin position="196"/>
        <end position="207"/>
    </location>
</feature>
<accession>C1CX64</accession>
<dbReference type="Proteomes" id="UP000002208">
    <property type="component" value="Chromosome"/>
</dbReference>
<dbReference type="RefSeq" id="WP_012693903.1">
    <property type="nucleotide sequence ID" value="NC_012526.1"/>
</dbReference>
<organism evidence="3 4">
    <name type="scientific">Deinococcus deserti (strain DSM 17065 / CIP 109153 / LMG 22923 / VCD115)</name>
    <dbReference type="NCBI Taxonomy" id="546414"/>
    <lineage>
        <taxon>Bacteria</taxon>
        <taxon>Thermotogati</taxon>
        <taxon>Deinococcota</taxon>
        <taxon>Deinococci</taxon>
        <taxon>Deinococcales</taxon>
        <taxon>Deinococcaceae</taxon>
        <taxon>Deinococcus</taxon>
    </lineage>
</organism>
<sequence>MTEPAPDRAAAALKTIGMEERPVASLEREDALFVLTEGTLLYQDGAGTRRVTLRDLTRIHSDQEGLLRVETPAGTALTASLLGFEPSKVQGFFAQVRDATARVKQLPPSPLPTAVPTAKTFASVPATPVSRLTPSSPPAGATDTSPLPSPASDADRNPPPRPQEARPQEARAREDGTSSPAFVPESTSRSTSVMSTPTAPVQPVAAPAPDPSRRTERVVITSSGFSPATKRAEARPELKTEPRQTEGQQRSAVSDPVPGDALAAEPLSSPAFAETTVDSAPRSAAATPTLSAQAEAVTGLAGRLRFLGVVLFIGAVLLAGFQFVGGQRLEGLWTLLAGGVGTVTLTVLSEAVRLLAAMGLHLERNSLNDQSVGPEPRPLDVR</sequence>
<proteinExistence type="predicted"/>
<dbReference type="OrthoDB" id="68688at2"/>
<keyword evidence="2" id="KW-0472">Membrane</keyword>
<feature type="compositionally biased region" description="Polar residues" evidence="1">
    <location>
        <begin position="177"/>
        <end position="195"/>
    </location>
</feature>
<evidence type="ECO:0000313" key="4">
    <source>
        <dbReference type="Proteomes" id="UP000002208"/>
    </source>
</evidence>
<keyword evidence="2" id="KW-1133">Transmembrane helix</keyword>